<evidence type="ECO:0000256" key="2">
    <source>
        <dbReference type="ARBA" id="ARBA00023125"/>
    </source>
</evidence>
<dbReference type="SUPFAM" id="SSF46689">
    <property type="entry name" value="Homeodomain-like"/>
    <property type="match status" value="1"/>
</dbReference>
<proteinExistence type="predicted"/>
<evidence type="ECO:0000256" key="4">
    <source>
        <dbReference type="PROSITE-ProRule" id="PRU00335"/>
    </source>
</evidence>
<feature type="DNA-binding region" description="H-T-H motif" evidence="4">
    <location>
        <begin position="36"/>
        <end position="55"/>
    </location>
</feature>
<reference evidence="6 7" key="1">
    <citation type="journal article" date="2009" name="Stand. Genomic Sci.">
        <title>Complete genome sequence of Stackebrandtia nassauensis type strain (LLR-40K-21).</title>
        <authorList>
            <person name="Munk C."/>
            <person name="Lapidus A."/>
            <person name="Copeland A."/>
            <person name="Jando M."/>
            <person name="Mayilraj S."/>
            <person name="Glavina Del Rio T."/>
            <person name="Nolan M."/>
            <person name="Chen F."/>
            <person name="Lucas S."/>
            <person name="Tice H."/>
            <person name="Cheng J.F."/>
            <person name="Han C."/>
            <person name="Detter J.C."/>
            <person name="Bruce D."/>
            <person name="Goodwin L."/>
            <person name="Chain P."/>
            <person name="Pitluck S."/>
            <person name="Goker M."/>
            <person name="Ovchinikova G."/>
            <person name="Pati A."/>
            <person name="Ivanova N."/>
            <person name="Mavromatis K."/>
            <person name="Chen A."/>
            <person name="Palaniappan K."/>
            <person name="Land M."/>
            <person name="Hauser L."/>
            <person name="Chang Y.J."/>
            <person name="Jeffries C.D."/>
            <person name="Bristow J."/>
            <person name="Eisen J.A."/>
            <person name="Markowitz V."/>
            <person name="Hugenholtz P."/>
            <person name="Kyrpides N.C."/>
            <person name="Klenk H.P."/>
        </authorList>
    </citation>
    <scope>NUCLEOTIDE SEQUENCE [LARGE SCALE GENOMIC DNA]</scope>
    <source>
        <strain evidence="7">DSM 44728 / CIP 108903 / NRRL B-16338 / NBRC 102104 / LLR-40K-21</strain>
    </source>
</reference>
<dbReference type="GO" id="GO:0003700">
    <property type="term" value="F:DNA-binding transcription factor activity"/>
    <property type="evidence" value="ECO:0007669"/>
    <property type="project" value="TreeGrafter"/>
</dbReference>
<dbReference type="KEGG" id="sna:Snas_5718"/>
<dbReference type="InterPro" id="IPR036271">
    <property type="entry name" value="Tet_transcr_reg_TetR-rel_C_sf"/>
</dbReference>
<organism evidence="6 7">
    <name type="scientific">Stackebrandtia nassauensis (strain DSM 44728 / CIP 108903 / NRRL B-16338 / NBRC 102104 / LLR-40K-21)</name>
    <dbReference type="NCBI Taxonomy" id="446470"/>
    <lineage>
        <taxon>Bacteria</taxon>
        <taxon>Bacillati</taxon>
        <taxon>Actinomycetota</taxon>
        <taxon>Actinomycetes</taxon>
        <taxon>Glycomycetales</taxon>
        <taxon>Glycomycetaceae</taxon>
        <taxon>Stackebrandtia</taxon>
    </lineage>
</organism>
<evidence type="ECO:0000256" key="1">
    <source>
        <dbReference type="ARBA" id="ARBA00023015"/>
    </source>
</evidence>
<dbReference type="SUPFAM" id="SSF48498">
    <property type="entry name" value="Tetracyclin repressor-like, C-terminal domain"/>
    <property type="match status" value="1"/>
</dbReference>
<name>D3PY19_STANL</name>
<dbReference type="eggNOG" id="COG1309">
    <property type="taxonomic scope" value="Bacteria"/>
</dbReference>
<dbReference type="STRING" id="446470.Snas_5718"/>
<keyword evidence="3" id="KW-0804">Transcription</keyword>
<dbReference type="PANTHER" id="PTHR30055:SF234">
    <property type="entry name" value="HTH-TYPE TRANSCRIPTIONAL REGULATOR BETI"/>
    <property type="match status" value="1"/>
</dbReference>
<gene>
    <name evidence="6" type="ordered locus">Snas_5718</name>
</gene>
<dbReference type="Gene3D" id="1.10.357.10">
    <property type="entry name" value="Tetracycline Repressor, domain 2"/>
    <property type="match status" value="1"/>
</dbReference>
<protein>
    <submittedName>
        <fullName evidence="6">Transcriptional regulator, TetR family</fullName>
    </submittedName>
</protein>
<dbReference type="PROSITE" id="PS50977">
    <property type="entry name" value="HTH_TETR_2"/>
    <property type="match status" value="1"/>
</dbReference>
<dbReference type="Proteomes" id="UP000000844">
    <property type="component" value="Chromosome"/>
</dbReference>
<sequence>MSSSQQKSSYHHGNLRQELLDASLRLIAEEGVGAVSLRRVAREAGVSPGAPYHHFADRAALLAALSTTGFNKLAERLCAAREGSDEPQDALLAMLDAYVEFAAGNRAHFQLMFRPELSLPDKHPDVHAAGDAAFKELTEPLEAWQREGLLPAADLTGLVMTLWALGHGIASLWIDGHLEKRCTEMNSTPDELLRQVRATVADLIGRWSPPSG</sequence>
<dbReference type="AlphaFoldDB" id="D3PY19"/>
<evidence type="ECO:0000256" key="3">
    <source>
        <dbReference type="ARBA" id="ARBA00023163"/>
    </source>
</evidence>
<dbReference type="InterPro" id="IPR025996">
    <property type="entry name" value="MT1864/Rv1816-like_C"/>
</dbReference>
<dbReference type="InterPro" id="IPR009057">
    <property type="entry name" value="Homeodomain-like_sf"/>
</dbReference>
<dbReference type="Pfam" id="PF13305">
    <property type="entry name" value="TetR_C_33"/>
    <property type="match status" value="1"/>
</dbReference>
<keyword evidence="2 4" id="KW-0238">DNA-binding</keyword>
<feature type="domain" description="HTH tetR-type" evidence="5">
    <location>
        <begin position="13"/>
        <end position="73"/>
    </location>
</feature>
<dbReference type="EMBL" id="CP001778">
    <property type="protein sequence ID" value="ADD45348.1"/>
    <property type="molecule type" value="Genomic_DNA"/>
</dbReference>
<dbReference type="OrthoDB" id="3173376at2"/>
<dbReference type="GO" id="GO:0000976">
    <property type="term" value="F:transcription cis-regulatory region binding"/>
    <property type="evidence" value="ECO:0007669"/>
    <property type="project" value="TreeGrafter"/>
</dbReference>
<dbReference type="Pfam" id="PF00440">
    <property type="entry name" value="TetR_N"/>
    <property type="match status" value="1"/>
</dbReference>
<dbReference type="RefSeq" id="WP_013020919.1">
    <property type="nucleotide sequence ID" value="NC_013947.1"/>
</dbReference>
<keyword evidence="7" id="KW-1185">Reference proteome</keyword>
<evidence type="ECO:0000313" key="7">
    <source>
        <dbReference type="Proteomes" id="UP000000844"/>
    </source>
</evidence>
<dbReference type="InterPro" id="IPR001647">
    <property type="entry name" value="HTH_TetR"/>
</dbReference>
<dbReference type="InterPro" id="IPR050109">
    <property type="entry name" value="HTH-type_TetR-like_transc_reg"/>
</dbReference>
<keyword evidence="1" id="KW-0805">Transcription regulation</keyword>
<dbReference type="PRINTS" id="PR00455">
    <property type="entry name" value="HTHTETR"/>
</dbReference>
<dbReference type="HOGENOM" id="CLU_069356_40_0_11"/>
<dbReference type="PANTHER" id="PTHR30055">
    <property type="entry name" value="HTH-TYPE TRANSCRIPTIONAL REGULATOR RUTR"/>
    <property type="match status" value="1"/>
</dbReference>
<evidence type="ECO:0000313" key="6">
    <source>
        <dbReference type="EMBL" id="ADD45348.1"/>
    </source>
</evidence>
<evidence type="ECO:0000259" key="5">
    <source>
        <dbReference type="PROSITE" id="PS50977"/>
    </source>
</evidence>
<accession>D3PY19</accession>